<keyword evidence="2" id="KW-0238">DNA-binding</keyword>
<evidence type="ECO:0000256" key="2">
    <source>
        <dbReference type="ARBA" id="ARBA00023125"/>
    </source>
</evidence>
<dbReference type="InterPro" id="IPR014710">
    <property type="entry name" value="RmlC-like_jellyroll"/>
</dbReference>
<evidence type="ECO:0000259" key="4">
    <source>
        <dbReference type="PROSITE" id="PS51063"/>
    </source>
</evidence>
<dbReference type="Pfam" id="PF00027">
    <property type="entry name" value="cNMP_binding"/>
    <property type="match status" value="1"/>
</dbReference>
<organism evidence="5 6">
    <name type="scientific">Sphingomonas faeni</name>
    <dbReference type="NCBI Taxonomy" id="185950"/>
    <lineage>
        <taxon>Bacteria</taxon>
        <taxon>Pseudomonadati</taxon>
        <taxon>Pseudomonadota</taxon>
        <taxon>Alphaproteobacteria</taxon>
        <taxon>Sphingomonadales</taxon>
        <taxon>Sphingomonadaceae</taxon>
        <taxon>Sphingomonas</taxon>
    </lineage>
</organism>
<dbReference type="GO" id="GO:0006355">
    <property type="term" value="P:regulation of DNA-templated transcription"/>
    <property type="evidence" value="ECO:0007669"/>
    <property type="project" value="InterPro"/>
</dbReference>
<evidence type="ECO:0000313" key="5">
    <source>
        <dbReference type="EMBL" id="PTW44394.1"/>
    </source>
</evidence>
<dbReference type="InterPro" id="IPR036388">
    <property type="entry name" value="WH-like_DNA-bd_sf"/>
</dbReference>
<dbReference type="Proteomes" id="UP000244013">
    <property type="component" value="Unassembled WGS sequence"/>
</dbReference>
<dbReference type="PRINTS" id="PR00034">
    <property type="entry name" value="HTHCRP"/>
</dbReference>
<evidence type="ECO:0000256" key="1">
    <source>
        <dbReference type="ARBA" id="ARBA00023015"/>
    </source>
</evidence>
<gene>
    <name evidence="5" type="ORF">C8J25_11074</name>
</gene>
<dbReference type="SUPFAM" id="SSF46785">
    <property type="entry name" value="Winged helix' DNA-binding domain"/>
    <property type="match status" value="1"/>
</dbReference>
<comment type="caution">
    <text evidence="5">The sequence shown here is derived from an EMBL/GenBank/DDBJ whole genome shotgun (WGS) entry which is preliminary data.</text>
</comment>
<dbReference type="SUPFAM" id="SSF51206">
    <property type="entry name" value="cAMP-binding domain-like"/>
    <property type="match status" value="1"/>
</dbReference>
<dbReference type="EMBL" id="QAYE01000010">
    <property type="protein sequence ID" value="PTW44394.1"/>
    <property type="molecule type" value="Genomic_DNA"/>
</dbReference>
<dbReference type="GeneID" id="91007488"/>
<dbReference type="InterPro" id="IPR018490">
    <property type="entry name" value="cNMP-bd_dom_sf"/>
</dbReference>
<dbReference type="InterPro" id="IPR012318">
    <property type="entry name" value="HTH_CRP"/>
</dbReference>
<evidence type="ECO:0000313" key="6">
    <source>
        <dbReference type="Proteomes" id="UP000244013"/>
    </source>
</evidence>
<dbReference type="CDD" id="cd00038">
    <property type="entry name" value="CAP_ED"/>
    <property type="match status" value="1"/>
</dbReference>
<proteinExistence type="predicted"/>
<dbReference type="InterPro" id="IPR000595">
    <property type="entry name" value="cNMP-bd_dom"/>
</dbReference>
<protein>
    <submittedName>
        <fullName evidence="5">CRP-like cAMP-binding protein</fullName>
    </submittedName>
</protein>
<reference evidence="5 6" key="1">
    <citation type="submission" date="2018-04" db="EMBL/GenBank/DDBJ databases">
        <title>Genomic Encyclopedia of Type Strains, Phase III (KMG-III): the genomes of soil and plant-associated and newly described type strains.</title>
        <authorList>
            <person name="Whitman W."/>
        </authorList>
    </citation>
    <scope>NUCLEOTIDE SEQUENCE [LARGE SCALE GENOMIC DNA]</scope>
    <source>
        <strain evidence="5 6">MA-olki</strain>
    </source>
</reference>
<sequence length="245" mass="27378">MATTPSPLALMVRKLETHAVLDDGDRKALLALPYTLRTFEPSSYLVREGDAPDQCAVLLSGFAYRQKLTGAGMRQIVSLHIPGEPLDFQHLFLDVADHNVQTLTRAEIATIPRSALRELARNRAAIGNAIFVNTLVEGSIFREWILNIGRRDARSRLAHFLCEFAIRLDMQGLTSAEGYELPMSQEQLGDALGLTAVHVNRTIKSLEADGLIGRNRRRISFPQWDALRELADFSSRYLHLAQQTS</sequence>
<dbReference type="AlphaFoldDB" id="A0A2T5TYS7"/>
<keyword evidence="3" id="KW-0804">Transcription</keyword>
<evidence type="ECO:0000256" key="3">
    <source>
        <dbReference type="ARBA" id="ARBA00023163"/>
    </source>
</evidence>
<feature type="domain" description="HTH crp-type" evidence="4">
    <location>
        <begin position="151"/>
        <end position="225"/>
    </location>
</feature>
<keyword evidence="1" id="KW-0805">Transcription regulation</keyword>
<dbReference type="RefSeq" id="WP_244187184.1">
    <property type="nucleotide sequence ID" value="NZ_QAYE01000010.1"/>
</dbReference>
<dbReference type="Gene3D" id="1.10.10.10">
    <property type="entry name" value="Winged helix-like DNA-binding domain superfamily/Winged helix DNA-binding domain"/>
    <property type="match status" value="1"/>
</dbReference>
<accession>A0A2T5TYS7</accession>
<dbReference type="SMART" id="SM00419">
    <property type="entry name" value="HTH_CRP"/>
    <property type="match status" value="1"/>
</dbReference>
<dbReference type="Pfam" id="PF13545">
    <property type="entry name" value="HTH_Crp_2"/>
    <property type="match status" value="1"/>
</dbReference>
<dbReference type="GO" id="GO:0003677">
    <property type="term" value="F:DNA binding"/>
    <property type="evidence" value="ECO:0007669"/>
    <property type="project" value="UniProtKB-KW"/>
</dbReference>
<dbReference type="Gene3D" id="2.60.120.10">
    <property type="entry name" value="Jelly Rolls"/>
    <property type="match status" value="1"/>
</dbReference>
<dbReference type="PROSITE" id="PS51063">
    <property type="entry name" value="HTH_CRP_2"/>
    <property type="match status" value="1"/>
</dbReference>
<dbReference type="InterPro" id="IPR036390">
    <property type="entry name" value="WH_DNA-bd_sf"/>
</dbReference>
<name>A0A2T5TYS7_9SPHN</name>